<keyword evidence="5" id="KW-0611">Plant defense</keyword>
<dbReference type="GO" id="GO:0005524">
    <property type="term" value="F:ATP binding"/>
    <property type="evidence" value="ECO:0007669"/>
    <property type="project" value="UniProtKB-KW"/>
</dbReference>
<dbReference type="PANTHER" id="PTHR36766">
    <property type="entry name" value="PLANT BROAD-SPECTRUM MILDEW RESISTANCE PROTEIN RPW8"/>
    <property type="match status" value="1"/>
</dbReference>
<feature type="domain" description="Disease resistance N-terminal" evidence="8">
    <location>
        <begin position="9"/>
        <end position="96"/>
    </location>
</feature>
<dbReference type="PANTHER" id="PTHR36766:SF61">
    <property type="entry name" value="NB-ARC DOMAIN DISEASE RESISTANCE PROTEIN"/>
    <property type="match status" value="1"/>
</dbReference>
<dbReference type="Gene3D" id="1.10.10.10">
    <property type="entry name" value="Winged helix-like DNA-binding domain superfamily/Winged helix DNA-binding domain"/>
    <property type="match status" value="1"/>
</dbReference>
<evidence type="ECO:0000256" key="1">
    <source>
        <dbReference type="ARBA" id="ARBA00008894"/>
    </source>
</evidence>
<comment type="similarity">
    <text evidence="1">Belongs to the disease resistance NB-LRR family.</text>
</comment>
<dbReference type="Gene3D" id="3.80.10.10">
    <property type="entry name" value="Ribonuclease Inhibitor"/>
    <property type="match status" value="2"/>
</dbReference>
<gene>
    <name evidence="11" type="ORF">LSALG_LOCUS9662</name>
</gene>
<dbReference type="PRINTS" id="PR00364">
    <property type="entry name" value="DISEASERSIST"/>
</dbReference>
<dbReference type="SUPFAM" id="SSF52058">
    <property type="entry name" value="L domain-like"/>
    <property type="match status" value="1"/>
</dbReference>
<evidence type="ECO:0000259" key="7">
    <source>
        <dbReference type="Pfam" id="PF00931"/>
    </source>
</evidence>
<dbReference type="InterPro" id="IPR027417">
    <property type="entry name" value="P-loop_NTPase"/>
</dbReference>
<dbReference type="Proteomes" id="UP001177003">
    <property type="component" value="Chromosome 1"/>
</dbReference>
<keyword evidence="12" id="KW-1185">Reference proteome</keyword>
<evidence type="ECO:0000259" key="10">
    <source>
        <dbReference type="Pfam" id="PF25019"/>
    </source>
</evidence>
<dbReference type="FunFam" id="1.10.10.10:FF:000322">
    <property type="entry name" value="Probable disease resistance protein At1g63360"/>
    <property type="match status" value="1"/>
</dbReference>
<dbReference type="Gene3D" id="1.10.8.430">
    <property type="entry name" value="Helical domain of apoptotic protease-activating factors"/>
    <property type="match status" value="1"/>
</dbReference>
<evidence type="ECO:0000256" key="2">
    <source>
        <dbReference type="ARBA" id="ARBA00022614"/>
    </source>
</evidence>
<evidence type="ECO:0000256" key="4">
    <source>
        <dbReference type="ARBA" id="ARBA00022741"/>
    </source>
</evidence>
<name>A0AA35Y8P6_LACSI</name>
<keyword evidence="4" id="KW-0547">Nucleotide-binding</keyword>
<dbReference type="Gene3D" id="3.40.50.300">
    <property type="entry name" value="P-loop containing nucleotide triphosphate hydrolases"/>
    <property type="match status" value="1"/>
</dbReference>
<organism evidence="11 12">
    <name type="scientific">Lactuca saligna</name>
    <name type="common">Willowleaf lettuce</name>
    <dbReference type="NCBI Taxonomy" id="75948"/>
    <lineage>
        <taxon>Eukaryota</taxon>
        <taxon>Viridiplantae</taxon>
        <taxon>Streptophyta</taxon>
        <taxon>Embryophyta</taxon>
        <taxon>Tracheophyta</taxon>
        <taxon>Spermatophyta</taxon>
        <taxon>Magnoliopsida</taxon>
        <taxon>eudicotyledons</taxon>
        <taxon>Gunneridae</taxon>
        <taxon>Pentapetalae</taxon>
        <taxon>asterids</taxon>
        <taxon>campanulids</taxon>
        <taxon>Asterales</taxon>
        <taxon>Asteraceae</taxon>
        <taxon>Cichorioideae</taxon>
        <taxon>Cichorieae</taxon>
        <taxon>Lactucinae</taxon>
        <taxon>Lactuca</taxon>
    </lineage>
</organism>
<dbReference type="InterPro" id="IPR041118">
    <property type="entry name" value="Rx_N"/>
</dbReference>
<dbReference type="FunFam" id="3.40.50.300:FF:001091">
    <property type="entry name" value="Probable disease resistance protein At1g61300"/>
    <property type="match status" value="1"/>
</dbReference>
<dbReference type="EMBL" id="OX465077">
    <property type="protein sequence ID" value="CAI9269280.1"/>
    <property type="molecule type" value="Genomic_DNA"/>
</dbReference>
<feature type="domain" description="Disease resistance protein winged helix" evidence="9">
    <location>
        <begin position="411"/>
        <end position="479"/>
    </location>
</feature>
<dbReference type="InterPro" id="IPR056789">
    <property type="entry name" value="LRR_R13L1-DRL21"/>
</dbReference>
<feature type="domain" description="NB-ARC" evidence="7">
    <location>
        <begin position="159"/>
        <end position="325"/>
    </location>
</feature>
<sequence>MAEIVVTAVLTTLCEKLISADLMKLARTQGIDPQLNKWKKTLPLIQAVLADAGQKQITERSVQLWVNNLQDLAYEIDDVLDALATEAGRRKLFQETHASANTSMMSSNLNAITTKLHDLVEERNGLGLNVNVNFERPNQSERRLEQTSLVDESRIMGREGDKEALLGKLLGNNDKVRILSIVGMGGIGKTTLAKVLYNEEKVKNHFEVRVWVCVSEECDVFNISKAIFQAVGGEENRFSNLDMLHVKLKEKLLKKRFLLVLDDVWNVDRSKWELLQSPLVRLPGSKLMVTTRDTRVALVMDSDEAYDLQVLSNEVALSLFAQHALGEKNFDKHPTLKLHGEGIVKKCGRLPLALKTLGRVLKTNRNGYEWEKLLNSDIWYIDDGREILPALRLSYYHLPPHLKLLFAYCSLFPKDYVFQKKELVLLWMAEGFLSQSKGMKSMESLGHQYFEELKSRSFFQYAMDDELGYTMHDLINDLATSVAGEFFFRLDDEIDASDTNETFEKFRHFSLVGPQCGSFRKFKELQRARRLRTFLLMLVGWKTNDLLDSVLFDLLPELRFLRVLSLSSQSIIKLPKSIGGFKHLRYLNFSYTEITCLPEQVSDLYNLQSLLVRGCYELSCLPESFAKLINMRHLDITDTPKLTKMPLGIGGLSISGLEKVLDPIEAKDAKLHRKKGLDALELIWSHVLDDSRNEKIEYEVLAELRPSHHKLRNLKILFYKGIRFPSWVSDPSFDQLTELTLCGCRSRHLPTLGHLQSLRKLFVVRMNEVKTLGFELLAPTNSLVDIAFPSLEVLEFDDMHGWERWATSSHDVDGGPTRSFPCLREISIKDCPKLDQVSIGLIPSLRVLHIERCFEVVLRSMIGASSSLVILQILNVKGLTQLHREDLIHLGRLESLYIEKCDELRYLWERDLEACKILVSLRKLEVHNCKKMVSLGEKDVNLGINMKSVKQVIFHNCDTLESYDCPSSTESLEISSCDSITSLTFSAIQEQRSLVTESIINDCDNIQRIPNKGFGFHPLFSLISLQIYNCKNLKSFPHEHLQSLTCLEQLWIYDCPSMDYSFPCGLWPPNLSTLHIGGLKKAMSEWGPQRYPTSLVDLYLNGKNSGVVSFALEEDARNTTTSSSFLLPSSIVSLTLSGFKDLESVSEIPQRLPCLKDLNIWFCPKLAFHNFRPSITESNGGVIK</sequence>
<accession>A0AA35Y8P6</accession>
<dbReference type="AlphaFoldDB" id="A0AA35Y8P6"/>
<keyword evidence="6" id="KW-0067">ATP-binding</keyword>
<dbReference type="Pfam" id="PF00931">
    <property type="entry name" value="NB-ARC"/>
    <property type="match status" value="1"/>
</dbReference>
<dbReference type="GO" id="GO:0043531">
    <property type="term" value="F:ADP binding"/>
    <property type="evidence" value="ECO:0007669"/>
    <property type="project" value="InterPro"/>
</dbReference>
<proteinExistence type="inferred from homology"/>
<evidence type="ECO:0000256" key="3">
    <source>
        <dbReference type="ARBA" id="ARBA00022737"/>
    </source>
</evidence>
<dbReference type="InterPro" id="IPR002182">
    <property type="entry name" value="NB-ARC"/>
</dbReference>
<evidence type="ECO:0000313" key="11">
    <source>
        <dbReference type="EMBL" id="CAI9269280.1"/>
    </source>
</evidence>
<dbReference type="SUPFAM" id="SSF52540">
    <property type="entry name" value="P-loop containing nucleoside triphosphate hydrolases"/>
    <property type="match status" value="1"/>
</dbReference>
<feature type="domain" description="R13L1/DRL21-like LRR repeat region" evidence="10">
    <location>
        <begin position="649"/>
        <end position="766"/>
    </location>
</feature>
<evidence type="ECO:0000259" key="8">
    <source>
        <dbReference type="Pfam" id="PF18052"/>
    </source>
</evidence>
<evidence type="ECO:0000256" key="6">
    <source>
        <dbReference type="ARBA" id="ARBA00022840"/>
    </source>
</evidence>
<dbReference type="Pfam" id="PF23559">
    <property type="entry name" value="WHD_DRP"/>
    <property type="match status" value="1"/>
</dbReference>
<dbReference type="InterPro" id="IPR042197">
    <property type="entry name" value="Apaf_helical"/>
</dbReference>
<keyword evidence="2" id="KW-0433">Leucine-rich repeat</keyword>
<dbReference type="InterPro" id="IPR036388">
    <property type="entry name" value="WH-like_DNA-bd_sf"/>
</dbReference>
<dbReference type="Pfam" id="PF25019">
    <property type="entry name" value="LRR_R13L1-DRL21"/>
    <property type="match status" value="1"/>
</dbReference>
<evidence type="ECO:0000313" key="12">
    <source>
        <dbReference type="Proteomes" id="UP001177003"/>
    </source>
</evidence>
<protein>
    <submittedName>
        <fullName evidence="11">Uncharacterized protein</fullName>
    </submittedName>
</protein>
<keyword evidence="3" id="KW-0677">Repeat</keyword>
<dbReference type="InterPro" id="IPR058922">
    <property type="entry name" value="WHD_DRP"/>
</dbReference>
<dbReference type="Gene3D" id="1.20.5.4130">
    <property type="match status" value="1"/>
</dbReference>
<reference evidence="11" key="1">
    <citation type="submission" date="2023-04" db="EMBL/GenBank/DDBJ databases">
        <authorList>
            <person name="Vijverberg K."/>
            <person name="Xiong W."/>
            <person name="Schranz E."/>
        </authorList>
    </citation>
    <scope>NUCLEOTIDE SEQUENCE</scope>
</reference>
<dbReference type="Pfam" id="PF18052">
    <property type="entry name" value="Rx_N"/>
    <property type="match status" value="1"/>
</dbReference>
<dbReference type="GO" id="GO:0051607">
    <property type="term" value="P:defense response to virus"/>
    <property type="evidence" value="ECO:0007669"/>
    <property type="project" value="UniProtKB-ARBA"/>
</dbReference>
<evidence type="ECO:0000259" key="9">
    <source>
        <dbReference type="Pfam" id="PF23559"/>
    </source>
</evidence>
<dbReference type="InterPro" id="IPR032675">
    <property type="entry name" value="LRR_dom_sf"/>
</dbReference>
<dbReference type="SUPFAM" id="SSF52047">
    <property type="entry name" value="RNI-like"/>
    <property type="match status" value="1"/>
</dbReference>
<evidence type="ECO:0000256" key="5">
    <source>
        <dbReference type="ARBA" id="ARBA00022821"/>
    </source>
</evidence>